<dbReference type="SUPFAM" id="SSF51735">
    <property type="entry name" value="NAD(P)-binding Rossmann-fold domains"/>
    <property type="match status" value="1"/>
</dbReference>
<keyword evidence="3" id="KW-1185">Reference proteome</keyword>
<evidence type="ECO:0000256" key="1">
    <source>
        <dbReference type="ARBA" id="ARBA00023002"/>
    </source>
</evidence>
<dbReference type="PANTHER" id="PTHR43658:SF8">
    <property type="entry name" value="17-BETA-HYDROXYSTEROID DEHYDROGENASE 14-RELATED"/>
    <property type="match status" value="1"/>
</dbReference>
<protein>
    <recommendedName>
        <fullName evidence="4">3-hydroxyacyl-CoA dehydrogenase</fullName>
    </recommendedName>
</protein>
<dbReference type="Proteomes" id="UP000566819">
    <property type="component" value="Unassembled WGS sequence"/>
</dbReference>
<evidence type="ECO:0008006" key="4">
    <source>
        <dbReference type="Google" id="ProtNLM"/>
    </source>
</evidence>
<dbReference type="PANTHER" id="PTHR43658">
    <property type="entry name" value="SHORT-CHAIN DEHYDROGENASE/REDUCTASE"/>
    <property type="match status" value="1"/>
</dbReference>
<organism evidence="2 3">
    <name type="scientific">Cudoniella acicularis</name>
    <dbReference type="NCBI Taxonomy" id="354080"/>
    <lineage>
        <taxon>Eukaryota</taxon>
        <taxon>Fungi</taxon>
        <taxon>Dikarya</taxon>
        <taxon>Ascomycota</taxon>
        <taxon>Pezizomycotina</taxon>
        <taxon>Leotiomycetes</taxon>
        <taxon>Helotiales</taxon>
        <taxon>Tricladiaceae</taxon>
        <taxon>Cudoniella</taxon>
    </lineage>
</organism>
<accession>A0A8H4QHT7</accession>
<sequence>MKIEGRTFVVSGGASGLGRACVDDICNRGGYAAILDMNEELAVEAVKEIGGGKAKFFECNVLETGSISSAVKGALEWVKETGKEVGGVIAAAGVGNPAKILDRNLQPFSLDDFEFVMNVNVRGTIDLIRQVLPHMAATTPVGVDEERGIIIMVSSSAAFDGQPGQVSYAASKGAIASLTLPLTRDLARYGIRVVTIAPSIFDSRMTAMMSEKVRASLIRTMEFPRRPGQPHEFAQLVTQSIENIMLNGVVLRLDGGMRMPSKM</sequence>
<dbReference type="Pfam" id="PF00106">
    <property type="entry name" value="adh_short"/>
    <property type="match status" value="1"/>
</dbReference>
<dbReference type="PRINTS" id="PR00081">
    <property type="entry name" value="GDHRDH"/>
</dbReference>
<dbReference type="GO" id="GO:0016491">
    <property type="term" value="F:oxidoreductase activity"/>
    <property type="evidence" value="ECO:0007669"/>
    <property type="project" value="UniProtKB-KW"/>
</dbReference>
<comment type="caution">
    <text evidence="2">The sequence shown here is derived from an EMBL/GenBank/DDBJ whole genome shotgun (WGS) entry which is preliminary data.</text>
</comment>
<dbReference type="InterPro" id="IPR036291">
    <property type="entry name" value="NAD(P)-bd_dom_sf"/>
</dbReference>
<name>A0A8H4QHT7_9HELO</name>
<dbReference type="EMBL" id="JAAMPI010002586">
    <property type="protein sequence ID" value="KAF4611344.1"/>
    <property type="molecule type" value="Genomic_DNA"/>
</dbReference>
<gene>
    <name evidence="2" type="ORF">G7Y89_g15670</name>
</gene>
<reference evidence="2 3" key="1">
    <citation type="submission" date="2020-03" db="EMBL/GenBank/DDBJ databases">
        <title>Draft Genome Sequence of Cudoniella acicularis.</title>
        <authorList>
            <person name="Buettner E."/>
            <person name="Kellner H."/>
        </authorList>
    </citation>
    <scope>NUCLEOTIDE SEQUENCE [LARGE SCALE GENOMIC DNA]</scope>
    <source>
        <strain evidence="2 3">DSM 108380</strain>
    </source>
</reference>
<evidence type="ECO:0000313" key="2">
    <source>
        <dbReference type="EMBL" id="KAF4611344.1"/>
    </source>
</evidence>
<dbReference type="OrthoDB" id="1274115at2759"/>
<dbReference type="InterPro" id="IPR002347">
    <property type="entry name" value="SDR_fam"/>
</dbReference>
<dbReference type="AlphaFoldDB" id="A0A8H4QHT7"/>
<evidence type="ECO:0000313" key="3">
    <source>
        <dbReference type="Proteomes" id="UP000566819"/>
    </source>
</evidence>
<dbReference type="Gene3D" id="3.40.50.720">
    <property type="entry name" value="NAD(P)-binding Rossmann-like Domain"/>
    <property type="match status" value="1"/>
</dbReference>
<keyword evidence="1" id="KW-0560">Oxidoreductase</keyword>
<proteinExistence type="predicted"/>